<feature type="transmembrane region" description="Helical" evidence="1">
    <location>
        <begin position="6"/>
        <end position="25"/>
    </location>
</feature>
<keyword evidence="1" id="KW-0472">Membrane</keyword>
<dbReference type="EMBL" id="VULQ01000002">
    <property type="protein sequence ID" value="MSS77414.1"/>
    <property type="molecule type" value="Genomic_DNA"/>
</dbReference>
<proteinExistence type="predicted"/>
<keyword evidence="1" id="KW-0812">Transmembrane</keyword>
<keyword evidence="3" id="KW-1185">Reference proteome</keyword>
<keyword evidence="1" id="KW-1133">Transmembrane helix</keyword>
<evidence type="ECO:0000313" key="3">
    <source>
        <dbReference type="Proteomes" id="UP000441925"/>
    </source>
</evidence>
<evidence type="ECO:0000256" key="1">
    <source>
        <dbReference type="SAM" id="Phobius"/>
    </source>
</evidence>
<reference evidence="2 3" key="1">
    <citation type="submission" date="2019-08" db="EMBL/GenBank/DDBJ databases">
        <title>In-depth cultivation of the pig gut microbiome towards novel bacterial diversity and tailored functional studies.</title>
        <authorList>
            <person name="Wylensek D."/>
            <person name="Hitch T.C.A."/>
            <person name="Clavel T."/>
        </authorList>
    </citation>
    <scope>NUCLEOTIDE SEQUENCE [LARGE SCALE GENOMIC DNA]</scope>
    <source>
        <strain evidence="2 3">WCA-380-WT-2B</strain>
    </source>
</reference>
<dbReference type="AlphaFoldDB" id="A0A6N7VTN1"/>
<organism evidence="2 3">
    <name type="scientific">Anaerococcus porci</name>
    <dbReference type="NCBI Taxonomy" id="2652269"/>
    <lineage>
        <taxon>Bacteria</taxon>
        <taxon>Bacillati</taxon>
        <taxon>Bacillota</taxon>
        <taxon>Tissierellia</taxon>
        <taxon>Tissierellales</taxon>
        <taxon>Peptoniphilaceae</taxon>
        <taxon>Anaerococcus</taxon>
    </lineage>
</organism>
<sequence>MIFKFINVITPLVSIISIFISHYLGMKKSNKKLEKESLQKRYETVYIPYIQLLARSFPLLPYPINTSEVAITINSITLENIEYLGKNSSLLAIDYYLAMLDFFEYCNGNKAYSNAKDKINTTFIEMTQEILSEASQLSKELKLADISQVFYNEIQNYQ</sequence>
<accession>A0A6N7VTN1</accession>
<name>A0A6N7VTN1_9FIRM</name>
<dbReference type="RefSeq" id="WP_154539514.1">
    <property type="nucleotide sequence ID" value="NZ_VULQ01000002.1"/>
</dbReference>
<gene>
    <name evidence="2" type="ORF">FYJ26_03115</name>
</gene>
<comment type="caution">
    <text evidence="2">The sequence shown here is derived from an EMBL/GenBank/DDBJ whole genome shotgun (WGS) entry which is preliminary data.</text>
</comment>
<evidence type="ECO:0000313" key="2">
    <source>
        <dbReference type="EMBL" id="MSS77414.1"/>
    </source>
</evidence>
<protein>
    <submittedName>
        <fullName evidence="2">Uncharacterized protein</fullName>
    </submittedName>
</protein>
<dbReference type="Proteomes" id="UP000441925">
    <property type="component" value="Unassembled WGS sequence"/>
</dbReference>